<dbReference type="GO" id="GO:0031781">
    <property type="term" value="F:type 3 melanocortin receptor binding"/>
    <property type="evidence" value="ECO:0007669"/>
    <property type="project" value="TreeGrafter"/>
</dbReference>
<comment type="similarity">
    <text evidence="3">Belongs to the MRAP family.</text>
</comment>
<name>A0A671WCB4_SPAAU</name>
<evidence type="ECO:0000256" key="8">
    <source>
        <dbReference type="ARBA" id="ARBA00023136"/>
    </source>
</evidence>
<dbReference type="AlphaFoldDB" id="A0A671WCB4"/>
<dbReference type="Proteomes" id="UP000472265">
    <property type="component" value="Chromosome 22"/>
</dbReference>
<reference evidence="11" key="2">
    <citation type="submission" date="2025-08" db="UniProtKB">
        <authorList>
            <consortium name="Ensembl"/>
        </authorList>
    </citation>
    <scope>IDENTIFICATION</scope>
</reference>
<dbReference type="GO" id="GO:0106070">
    <property type="term" value="P:regulation of adenylate cyclase-activating G protein-coupled receptor signaling pathway"/>
    <property type="evidence" value="ECO:0007669"/>
    <property type="project" value="TreeGrafter"/>
</dbReference>
<dbReference type="GeneTree" id="ENSGT00940000167806"/>
<evidence type="ECO:0000313" key="11">
    <source>
        <dbReference type="Ensembl" id="ENSSAUP00010036698.1"/>
    </source>
</evidence>
<dbReference type="GO" id="GO:0070996">
    <property type="term" value="F:type 1 melanocortin receptor binding"/>
    <property type="evidence" value="ECO:0007669"/>
    <property type="project" value="TreeGrafter"/>
</dbReference>
<feature type="compositionally biased region" description="Acidic residues" evidence="9">
    <location>
        <begin position="228"/>
        <end position="238"/>
    </location>
</feature>
<reference evidence="11" key="3">
    <citation type="submission" date="2025-09" db="UniProtKB">
        <authorList>
            <consortium name="Ensembl"/>
        </authorList>
    </citation>
    <scope>IDENTIFICATION</scope>
</reference>
<dbReference type="GO" id="GO:0031782">
    <property type="term" value="F:type 4 melanocortin receptor binding"/>
    <property type="evidence" value="ECO:0007669"/>
    <property type="project" value="TreeGrafter"/>
</dbReference>
<evidence type="ECO:0000256" key="7">
    <source>
        <dbReference type="ARBA" id="ARBA00022989"/>
    </source>
</evidence>
<keyword evidence="8 10" id="KW-0472">Membrane</keyword>
<evidence type="ECO:0000256" key="6">
    <source>
        <dbReference type="ARBA" id="ARBA00022824"/>
    </source>
</evidence>
<feature type="compositionally biased region" description="Basic and acidic residues" evidence="9">
    <location>
        <begin position="1"/>
        <end position="12"/>
    </location>
</feature>
<gene>
    <name evidence="11" type="primary">mrap2</name>
</gene>
<dbReference type="GO" id="GO:0030545">
    <property type="term" value="F:signaling receptor regulator activity"/>
    <property type="evidence" value="ECO:0007669"/>
    <property type="project" value="TreeGrafter"/>
</dbReference>
<dbReference type="GeneID" id="115573633"/>
<dbReference type="OMA" id="NGHCDTH"/>
<protein>
    <submittedName>
        <fullName evidence="11">Melanocortin 2 receptor accessory protein 2b</fullName>
    </submittedName>
</protein>
<feature type="compositionally biased region" description="Basic and acidic residues" evidence="9">
    <location>
        <begin position="192"/>
        <end position="205"/>
    </location>
</feature>
<comment type="subcellular location">
    <subcellularLocation>
        <location evidence="1">Cell membrane</location>
        <topology evidence="1">Single-pass membrane protein</topology>
    </subcellularLocation>
    <subcellularLocation>
        <location evidence="2">Endoplasmic reticulum membrane</location>
        <topology evidence="2">Single-pass membrane protein</topology>
    </subcellularLocation>
</comment>
<evidence type="ECO:0000256" key="1">
    <source>
        <dbReference type="ARBA" id="ARBA00004162"/>
    </source>
</evidence>
<dbReference type="PANTHER" id="PTHR28675">
    <property type="entry name" value="MELANOCORTIN-2 RECEPTOR ACCESSORY PROTEIN 2"/>
    <property type="match status" value="1"/>
</dbReference>
<dbReference type="RefSeq" id="XP_030260358.1">
    <property type="nucleotide sequence ID" value="XM_030404498.1"/>
</dbReference>
<feature type="region of interest" description="Disordered" evidence="9">
    <location>
        <begin position="192"/>
        <end position="242"/>
    </location>
</feature>
<sequence>MEFTRNAEDDGSPRSSSPPFRHAVKFLKTDTTPEELLLAGFPNFPGCRFCFSTTRGEVSQHRRCTRSGVKMSDFHNRSQSSARRSDYVWQYEYYDDEEPVSFEGLKAHRYSIVIGFWVGLAVFVIFMFFVLTLLTKTGAPHQENPDSAEKRHRPGSCLVDIDGPQEENDKAFSRPLLAESRSYFHFYINEEDQGKRKPDDKRGKEAGASAQQDACDRPRGIGSSTMNEMEEDAEDAEEAAGRRPLSGLIQECKTDKECAFFSEFNIPNFVNLEQSSTLGEDDLLYEASNMLERQSHSQDAHCDIH</sequence>
<dbReference type="PANTHER" id="PTHR28675:SF1">
    <property type="entry name" value="MELANOCORTIN-2 RECEPTOR ACCESSORY PROTEIN 2"/>
    <property type="match status" value="1"/>
</dbReference>
<accession>A0A671WCB4</accession>
<dbReference type="GO" id="GO:0031783">
    <property type="term" value="F:type 5 melanocortin receptor binding"/>
    <property type="evidence" value="ECO:0007669"/>
    <property type="project" value="TreeGrafter"/>
</dbReference>
<keyword evidence="6" id="KW-0256">Endoplasmic reticulum</keyword>
<evidence type="ECO:0000256" key="2">
    <source>
        <dbReference type="ARBA" id="ARBA00004389"/>
    </source>
</evidence>
<dbReference type="OrthoDB" id="9904651at2759"/>
<feature type="region of interest" description="Disordered" evidence="9">
    <location>
        <begin position="1"/>
        <end position="20"/>
    </location>
</feature>
<keyword evidence="4" id="KW-1003">Cell membrane</keyword>
<evidence type="ECO:0000313" key="12">
    <source>
        <dbReference type="Proteomes" id="UP000472265"/>
    </source>
</evidence>
<dbReference type="GO" id="GO:0005886">
    <property type="term" value="C:plasma membrane"/>
    <property type="evidence" value="ECO:0007669"/>
    <property type="project" value="UniProtKB-SubCell"/>
</dbReference>
<dbReference type="FunCoup" id="A0A671WCB4">
    <property type="interactions" value="1156"/>
</dbReference>
<keyword evidence="12" id="KW-1185">Reference proteome</keyword>
<evidence type="ECO:0000256" key="10">
    <source>
        <dbReference type="SAM" id="Phobius"/>
    </source>
</evidence>
<keyword evidence="5 10" id="KW-0812">Transmembrane</keyword>
<evidence type="ECO:0000256" key="4">
    <source>
        <dbReference type="ARBA" id="ARBA00022475"/>
    </source>
</evidence>
<evidence type="ECO:0000256" key="3">
    <source>
        <dbReference type="ARBA" id="ARBA00010063"/>
    </source>
</evidence>
<feature type="transmembrane region" description="Helical" evidence="10">
    <location>
        <begin position="112"/>
        <end position="134"/>
    </location>
</feature>
<dbReference type="GO" id="GO:0072659">
    <property type="term" value="P:protein localization to plasma membrane"/>
    <property type="evidence" value="ECO:0007669"/>
    <property type="project" value="TreeGrafter"/>
</dbReference>
<feature type="region of interest" description="Disordered" evidence="9">
    <location>
        <begin position="139"/>
        <end position="167"/>
    </location>
</feature>
<evidence type="ECO:0000256" key="5">
    <source>
        <dbReference type="ARBA" id="ARBA00022692"/>
    </source>
</evidence>
<dbReference type="Ensembl" id="ENSSAUT00010038631.1">
    <property type="protein sequence ID" value="ENSSAUP00010036698.1"/>
    <property type="gene ID" value="ENSSAUG00010015482.1"/>
</dbReference>
<keyword evidence="7 10" id="KW-1133">Transmembrane helix</keyword>
<dbReference type="InParanoid" id="A0A671WCB4"/>
<proteinExistence type="inferred from homology"/>
<dbReference type="Pfam" id="PF15183">
    <property type="entry name" value="MRAP"/>
    <property type="match status" value="1"/>
</dbReference>
<evidence type="ECO:0000256" key="9">
    <source>
        <dbReference type="SAM" id="MobiDB-lite"/>
    </source>
</evidence>
<dbReference type="InterPro" id="IPR028111">
    <property type="entry name" value="MRAP"/>
</dbReference>
<dbReference type="GO" id="GO:0005789">
    <property type="term" value="C:endoplasmic reticulum membrane"/>
    <property type="evidence" value="ECO:0007669"/>
    <property type="project" value="UniProtKB-SubCell"/>
</dbReference>
<reference evidence="11" key="1">
    <citation type="submission" date="2021-04" db="EMBL/GenBank/DDBJ databases">
        <authorList>
            <consortium name="Wellcome Sanger Institute Data Sharing"/>
        </authorList>
    </citation>
    <scope>NUCLEOTIDE SEQUENCE [LARGE SCALE GENOMIC DNA]</scope>
</reference>
<organism evidence="11 12">
    <name type="scientific">Sparus aurata</name>
    <name type="common">Gilthead sea bream</name>
    <dbReference type="NCBI Taxonomy" id="8175"/>
    <lineage>
        <taxon>Eukaryota</taxon>
        <taxon>Metazoa</taxon>
        <taxon>Chordata</taxon>
        <taxon>Craniata</taxon>
        <taxon>Vertebrata</taxon>
        <taxon>Euteleostomi</taxon>
        <taxon>Actinopterygii</taxon>
        <taxon>Neopterygii</taxon>
        <taxon>Teleostei</taxon>
        <taxon>Neoteleostei</taxon>
        <taxon>Acanthomorphata</taxon>
        <taxon>Eupercaria</taxon>
        <taxon>Spariformes</taxon>
        <taxon>Sparidae</taxon>
        <taxon>Sparus</taxon>
    </lineage>
</organism>
<dbReference type="GO" id="GO:0031780">
    <property type="term" value="F:corticotropin hormone receptor binding"/>
    <property type="evidence" value="ECO:0007669"/>
    <property type="project" value="TreeGrafter"/>
</dbReference>